<organism evidence="1 2">
    <name type="scientific">Curtobacterium citreum</name>
    <dbReference type="NCBI Taxonomy" id="2036"/>
    <lineage>
        <taxon>Bacteria</taxon>
        <taxon>Bacillati</taxon>
        <taxon>Actinomycetota</taxon>
        <taxon>Actinomycetes</taxon>
        <taxon>Micrococcales</taxon>
        <taxon>Microbacteriaceae</taxon>
        <taxon>Curtobacterium</taxon>
    </lineage>
</organism>
<proteinExistence type="predicted"/>
<accession>A0ABU8YF98</accession>
<evidence type="ECO:0000313" key="1">
    <source>
        <dbReference type="EMBL" id="MEK0173204.1"/>
    </source>
</evidence>
<name>A0ABU8YF98_9MICO</name>
<sequence length="145" mass="15111">MSKIGQQARRVAAGFAAVVVGGTVFLGAIPAHAQGAGEGVVGGWSESAGTIDDAGTGMSVLAVNHRGAAERKTINGTTHKRSHGWTTWAGVQHYTRARLEHGSRIIADSGRKWGKSGTEALTVWKPFRPNQPGSGVGTAKTYYGK</sequence>
<evidence type="ECO:0008006" key="3">
    <source>
        <dbReference type="Google" id="ProtNLM"/>
    </source>
</evidence>
<protein>
    <recommendedName>
        <fullName evidence="3">Lactococcin 972 family bacteriocin</fullName>
    </recommendedName>
</protein>
<keyword evidence="2" id="KW-1185">Reference proteome</keyword>
<comment type="caution">
    <text evidence="1">The sequence shown here is derived from an EMBL/GenBank/DDBJ whole genome shotgun (WGS) entry which is preliminary data.</text>
</comment>
<reference evidence="1 2" key="1">
    <citation type="submission" date="2024-03" db="EMBL/GenBank/DDBJ databases">
        <title>Whole genomes of four grape xylem sap localized bacterial endophytes.</title>
        <authorList>
            <person name="Kumar G."/>
            <person name="Savka M.A."/>
        </authorList>
    </citation>
    <scope>NUCLEOTIDE SEQUENCE [LARGE SCALE GENOMIC DNA]</scope>
    <source>
        <strain evidence="1 2">RIT_GXS8</strain>
    </source>
</reference>
<gene>
    <name evidence="1" type="ORF">WMN62_17145</name>
</gene>
<dbReference type="Proteomes" id="UP001370299">
    <property type="component" value="Unassembled WGS sequence"/>
</dbReference>
<dbReference type="RefSeq" id="WP_148061788.1">
    <property type="nucleotide sequence ID" value="NZ_JBBKAP010000021.1"/>
</dbReference>
<evidence type="ECO:0000313" key="2">
    <source>
        <dbReference type="Proteomes" id="UP001370299"/>
    </source>
</evidence>
<dbReference type="EMBL" id="JBBLYY010000078">
    <property type="protein sequence ID" value="MEK0173204.1"/>
    <property type="molecule type" value="Genomic_DNA"/>
</dbReference>